<name>A0A6J4PUX4_9BURK</name>
<feature type="compositionally biased region" description="Basic and acidic residues" evidence="1">
    <location>
        <begin position="1"/>
        <end position="14"/>
    </location>
</feature>
<reference evidence="3" key="1">
    <citation type="submission" date="2020-02" db="EMBL/GenBank/DDBJ databases">
        <authorList>
            <person name="Meier V. D."/>
        </authorList>
    </citation>
    <scope>NUCLEOTIDE SEQUENCE</scope>
    <source>
        <strain evidence="3">AVDCRST_MAG51</strain>
    </source>
</reference>
<evidence type="ECO:0000313" key="3">
    <source>
        <dbReference type="EMBL" id="CAA9426753.1"/>
    </source>
</evidence>
<proteinExistence type="predicted"/>
<sequence>MAERKGEEFREDLRAPGSRNAQARRLLTPEELAPLTHLSTARSLLAGGQTFGLIAVAVALAVLTWPSAWMIL</sequence>
<evidence type="ECO:0000256" key="2">
    <source>
        <dbReference type="SAM" id="Phobius"/>
    </source>
</evidence>
<protein>
    <recommendedName>
        <fullName evidence="4">Fatty acid desaturase</fullName>
    </recommendedName>
</protein>
<evidence type="ECO:0000256" key="1">
    <source>
        <dbReference type="SAM" id="MobiDB-lite"/>
    </source>
</evidence>
<keyword evidence="2" id="KW-0812">Transmembrane</keyword>
<feature type="non-terminal residue" evidence="3">
    <location>
        <position position="72"/>
    </location>
</feature>
<accession>A0A6J4PUX4</accession>
<dbReference type="AlphaFoldDB" id="A0A6J4PUX4"/>
<keyword evidence="2" id="KW-1133">Transmembrane helix</keyword>
<dbReference type="EMBL" id="CADCUX010000510">
    <property type="protein sequence ID" value="CAA9426753.1"/>
    <property type="molecule type" value="Genomic_DNA"/>
</dbReference>
<keyword evidence="2" id="KW-0472">Membrane</keyword>
<feature type="transmembrane region" description="Helical" evidence="2">
    <location>
        <begin position="51"/>
        <end position="71"/>
    </location>
</feature>
<organism evidence="3">
    <name type="scientific">uncultured Ramlibacter sp</name>
    <dbReference type="NCBI Taxonomy" id="260755"/>
    <lineage>
        <taxon>Bacteria</taxon>
        <taxon>Pseudomonadati</taxon>
        <taxon>Pseudomonadota</taxon>
        <taxon>Betaproteobacteria</taxon>
        <taxon>Burkholderiales</taxon>
        <taxon>Comamonadaceae</taxon>
        <taxon>Ramlibacter</taxon>
        <taxon>environmental samples</taxon>
    </lineage>
</organism>
<evidence type="ECO:0008006" key="4">
    <source>
        <dbReference type="Google" id="ProtNLM"/>
    </source>
</evidence>
<gene>
    <name evidence="3" type="ORF">AVDCRST_MAG51-2378</name>
</gene>
<feature type="region of interest" description="Disordered" evidence="1">
    <location>
        <begin position="1"/>
        <end position="20"/>
    </location>
</feature>